<dbReference type="EMBL" id="JAPHNI010000537">
    <property type="protein sequence ID" value="KAJ8110088.1"/>
    <property type="molecule type" value="Genomic_DNA"/>
</dbReference>
<evidence type="ECO:0000313" key="1">
    <source>
        <dbReference type="EMBL" id="KAJ8110088.1"/>
    </source>
</evidence>
<proteinExistence type="predicted"/>
<name>A0ACC2I5B6_9PLEO</name>
<sequence length="596" mass="67067">MVSAQLEGWEDALTVFRCLSTVSVSQRRRSSKYVQQLHPPHRAHRESDAPAALARELFRHRSQGVAEDHGQIPHPALGQGRHPEKRNRHGPHSRIIDHEDRERRAARSAGQHTQAEGYGFIQRKAARYGSACARTEDKIADQHCEKAEQDRARRHRASADVRMRVYITSEHHFDFNCVPGPFIMDNEFPVLIIGAGISGLLIAQQLRQLNIPFRIFERDSDFSTRGPGWGLTLHWSLPALRELLPEDLLLRLPDTYVDRAAVERGESSTFPFFDLTTGEKKGASPRAGENERIRVTRVALRRLLATGIDIEWNKTFRELSNYMTSVGARFEDGTECRGRMLFGCDGSHSRVRHAIYPPEKRANYQIPVCMFGFTMQLTAAQAKPIRELDPFFLQGTASANDVFMYISLLKAPEPSQDHDGNFLYQVCISGSTNKNPFRAVSTGVAGVTNSERIAIIRDIARDFAEPFCSFLSLVSDSVEVKRLDLDDYAPCKEMFAAGTYTLIGDAFHAMAMYRGEGANHAIVDVLELKRTVLSKLGATTRNLQFDLHEYQQTVANRTLPAVLASRQACLDAHDWANLTPKSPLLTKRQMILDSDV</sequence>
<reference evidence="1" key="1">
    <citation type="submission" date="2022-11" db="EMBL/GenBank/DDBJ databases">
        <title>Genome Sequence of Boeremia exigua.</title>
        <authorList>
            <person name="Buettner E."/>
        </authorList>
    </citation>
    <scope>NUCLEOTIDE SEQUENCE</scope>
    <source>
        <strain evidence="1">CU02</strain>
    </source>
</reference>
<organism evidence="1 2">
    <name type="scientific">Boeremia exigua</name>
    <dbReference type="NCBI Taxonomy" id="749465"/>
    <lineage>
        <taxon>Eukaryota</taxon>
        <taxon>Fungi</taxon>
        <taxon>Dikarya</taxon>
        <taxon>Ascomycota</taxon>
        <taxon>Pezizomycotina</taxon>
        <taxon>Dothideomycetes</taxon>
        <taxon>Pleosporomycetidae</taxon>
        <taxon>Pleosporales</taxon>
        <taxon>Pleosporineae</taxon>
        <taxon>Didymellaceae</taxon>
        <taxon>Boeremia</taxon>
    </lineage>
</organism>
<protein>
    <submittedName>
        <fullName evidence="1">Uncharacterized protein</fullName>
    </submittedName>
</protein>
<gene>
    <name evidence="1" type="ORF">OPT61_g6972</name>
</gene>
<evidence type="ECO:0000313" key="2">
    <source>
        <dbReference type="Proteomes" id="UP001153331"/>
    </source>
</evidence>
<keyword evidence="2" id="KW-1185">Reference proteome</keyword>
<accession>A0ACC2I5B6</accession>
<dbReference type="Proteomes" id="UP001153331">
    <property type="component" value="Unassembled WGS sequence"/>
</dbReference>
<comment type="caution">
    <text evidence="1">The sequence shown here is derived from an EMBL/GenBank/DDBJ whole genome shotgun (WGS) entry which is preliminary data.</text>
</comment>